<dbReference type="Proteomes" id="UP000316639">
    <property type="component" value="Unassembled WGS sequence"/>
</dbReference>
<organism evidence="7 8">
    <name type="scientific">Lentzea tibetensis</name>
    <dbReference type="NCBI Taxonomy" id="2591470"/>
    <lineage>
        <taxon>Bacteria</taxon>
        <taxon>Bacillati</taxon>
        <taxon>Actinomycetota</taxon>
        <taxon>Actinomycetes</taxon>
        <taxon>Pseudonocardiales</taxon>
        <taxon>Pseudonocardiaceae</taxon>
        <taxon>Lentzea</taxon>
    </lineage>
</organism>
<dbReference type="SFLD" id="SFLDG01216">
    <property type="entry name" value="thioether_bond_formation_requi"/>
    <property type="match status" value="1"/>
</dbReference>
<dbReference type="PANTHER" id="PTHR11228:SF7">
    <property type="entry name" value="PQQA PEPTIDE CYCLASE"/>
    <property type="match status" value="1"/>
</dbReference>
<dbReference type="InterPro" id="IPR007197">
    <property type="entry name" value="rSAM"/>
</dbReference>
<dbReference type="InterPro" id="IPR023885">
    <property type="entry name" value="4Fe4S-binding_SPASM_dom"/>
</dbReference>
<dbReference type="InterPro" id="IPR058240">
    <property type="entry name" value="rSAM_sf"/>
</dbReference>
<feature type="domain" description="Radical SAM core" evidence="5">
    <location>
        <begin position="1"/>
        <end position="136"/>
    </location>
</feature>
<dbReference type="GO" id="GO:0046872">
    <property type="term" value="F:metal ion binding"/>
    <property type="evidence" value="ECO:0007669"/>
    <property type="project" value="UniProtKB-KW"/>
</dbReference>
<dbReference type="EMBL" id="VOBR01000017">
    <property type="protein sequence ID" value="TWP49158.1"/>
    <property type="molecule type" value="Genomic_DNA"/>
</dbReference>
<dbReference type="SFLD" id="SFLDG01067">
    <property type="entry name" value="SPASM/twitch_domain_containing"/>
    <property type="match status" value="1"/>
</dbReference>
<dbReference type="InterPro" id="IPR050377">
    <property type="entry name" value="Radical_SAM_PqqE_MftC-like"/>
</dbReference>
<evidence type="ECO:0000256" key="1">
    <source>
        <dbReference type="ARBA" id="ARBA00022691"/>
    </source>
</evidence>
<evidence type="ECO:0000256" key="4">
    <source>
        <dbReference type="ARBA" id="ARBA00023014"/>
    </source>
</evidence>
<keyword evidence="3" id="KW-0408">Iron</keyword>
<proteinExistence type="predicted"/>
<dbReference type="AlphaFoldDB" id="A0A563EP34"/>
<feature type="domain" description="4Fe4S-binding SPASM" evidence="6">
    <location>
        <begin position="187"/>
        <end position="231"/>
    </location>
</feature>
<name>A0A563EP34_9PSEU</name>
<dbReference type="OrthoDB" id="9782387at2"/>
<dbReference type="Gene3D" id="3.20.20.70">
    <property type="entry name" value="Aldolase class I"/>
    <property type="match status" value="1"/>
</dbReference>
<dbReference type="SUPFAM" id="SSF102114">
    <property type="entry name" value="Radical SAM enzymes"/>
    <property type="match status" value="1"/>
</dbReference>
<dbReference type="SFLD" id="SFLDF00365">
    <property type="entry name" value="thuricin_CD_(TrnCD-like)"/>
    <property type="match status" value="1"/>
</dbReference>
<dbReference type="Pfam" id="PF04055">
    <property type="entry name" value="Radical_SAM"/>
    <property type="match status" value="1"/>
</dbReference>
<evidence type="ECO:0000313" key="7">
    <source>
        <dbReference type="EMBL" id="TWP49158.1"/>
    </source>
</evidence>
<evidence type="ECO:0000256" key="2">
    <source>
        <dbReference type="ARBA" id="ARBA00022723"/>
    </source>
</evidence>
<dbReference type="InterPro" id="IPR013785">
    <property type="entry name" value="Aldolase_TIM"/>
</dbReference>
<evidence type="ECO:0000259" key="5">
    <source>
        <dbReference type="Pfam" id="PF04055"/>
    </source>
</evidence>
<protein>
    <submittedName>
        <fullName evidence="7">Radical SAM protein</fullName>
    </submittedName>
</protein>
<dbReference type="CDD" id="cd01335">
    <property type="entry name" value="Radical_SAM"/>
    <property type="match status" value="1"/>
</dbReference>
<reference evidence="7 8" key="1">
    <citation type="submission" date="2019-07" db="EMBL/GenBank/DDBJ databases">
        <title>Lentzea xizangensis sp. nov., isolated from Qinghai-Tibetan Plateau Soils.</title>
        <authorList>
            <person name="Huang J."/>
        </authorList>
    </citation>
    <scope>NUCLEOTIDE SEQUENCE [LARGE SCALE GENOMIC DNA]</scope>
    <source>
        <strain evidence="7 8">FXJ1.1311</strain>
    </source>
</reference>
<sequence length="253" mass="26876">MEITGKCQLTCAHCYAESGPGGTHGTMRTAEWLCVIDQIADLGGSGVQFIGGEPTLHRDLPSLMEHALARQLHVEVFSNLVHVSRKLWETFEQPGVRLATSYYSDSAREHDAITGGRGSHARTKANIVEALDRAIPLRVGVVDVSSQRTQAARIELRSLGVRQIGSDSMRGVGRGASSATPAPDQLCGRCGHGAVAVSPTGDVWPCVFARWTSLGNVRQTPLGDILRSTAIASTGRGPSCWPQGAGPCAPNDR</sequence>
<gene>
    <name evidence="7" type="ORF">FKR81_25525</name>
</gene>
<evidence type="ECO:0000256" key="3">
    <source>
        <dbReference type="ARBA" id="ARBA00023004"/>
    </source>
</evidence>
<dbReference type="Pfam" id="PF13186">
    <property type="entry name" value="SPASM"/>
    <property type="match status" value="1"/>
</dbReference>
<evidence type="ECO:0000313" key="8">
    <source>
        <dbReference type="Proteomes" id="UP000316639"/>
    </source>
</evidence>
<comment type="caution">
    <text evidence="7">The sequence shown here is derived from an EMBL/GenBank/DDBJ whole genome shotgun (WGS) entry which is preliminary data.</text>
</comment>
<dbReference type="SFLD" id="SFLDG01386">
    <property type="entry name" value="main_SPASM_domain-containing"/>
    <property type="match status" value="1"/>
</dbReference>
<dbReference type="SFLD" id="SFLDS00029">
    <property type="entry name" value="Radical_SAM"/>
    <property type="match status" value="1"/>
</dbReference>
<accession>A0A563EP34</accession>
<dbReference type="PANTHER" id="PTHR11228">
    <property type="entry name" value="RADICAL SAM DOMAIN PROTEIN"/>
    <property type="match status" value="1"/>
</dbReference>
<keyword evidence="4" id="KW-0411">Iron-sulfur</keyword>
<dbReference type="GO" id="GO:0003824">
    <property type="term" value="F:catalytic activity"/>
    <property type="evidence" value="ECO:0007669"/>
    <property type="project" value="InterPro"/>
</dbReference>
<keyword evidence="1" id="KW-0949">S-adenosyl-L-methionine</keyword>
<dbReference type="GO" id="GO:0051536">
    <property type="term" value="F:iron-sulfur cluster binding"/>
    <property type="evidence" value="ECO:0007669"/>
    <property type="project" value="UniProtKB-KW"/>
</dbReference>
<evidence type="ECO:0000259" key="6">
    <source>
        <dbReference type="Pfam" id="PF13186"/>
    </source>
</evidence>
<keyword evidence="2" id="KW-0479">Metal-binding</keyword>
<keyword evidence="8" id="KW-1185">Reference proteome</keyword>